<dbReference type="GO" id="GO:0003676">
    <property type="term" value="F:nucleic acid binding"/>
    <property type="evidence" value="ECO:0007669"/>
    <property type="project" value="InterPro"/>
</dbReference>
<dbReference type="RefSeq" id="WP_263037012.1">
    <property type="nucleotide sequence ID" value="NZ_JAOTPL010000003.1"/>
</dbReference>
<feature type="domain" description="Predicted 3'-5' exonuclease PolB-like" evidence="1">
    <location>
        <begin position="66"/>
        <end position="220"/>
    </location>
</feature>
<accession>A0AAE3LJM2</accession>
<dbReference type="Gene3D" id="3.30.420.10">
    <property type="entry name" value="Ribonuclease H-like superfamily/Ribonuclease H"/>
    <property type="match status" value="1"/>
</dbReference>
<reference evidence="2" key="1">
    <citation type="submission" date="2022-10" db="EMBL/GenBank/DDBJ databases">
        <authorList>
            <person name="Kim H.S."/>
            <person name="Kim J.-S."/>
            <person name="Suh M.K."/>
            <person name="Eom M.K."/>
            <person name="Lee J.-S."/>
        </authorList>
    </citation>
    <scope>NUCLEOTIDE SEQUENCE</scope>
    <source>
        <strain evidence="2">LIP-5</strain>
    </source>
</reference>
<protein>
    <submittedName>
        <fullName evidence="2">Ribonuclease H-like domain-containing protein</fullName>
    </submittedName>
</protein>
<name>A0AAE3LJM2_9BACT</name>
<evidence type="ECO:0000313" key="3">
    <source>
        <dbReference type="Proteomes" id="UP001209317"/>
    </source>
</evidence>
<comment type="caution">
    <text evidence="2">The sequence shown here is derived from an EMBL/GenBank/DDBJ whole genome shotgun (WGS) entry which is preliminary data.</text>
</comment>
<gene>
    <name evidence="2" type="ORF">OD355_03235</name>
</gene>
<dbReference type="InterPro" id="IPR019288">
    <property type="entry name" value="3'-5'_exonuclease_PolB-like"/>
</dbReference>
<dbReference type="AlphaFoldDB" id="A0AAE3LJM2"/>
<dbReference type="InterPro" id="IPR036397">
    <property type="entry name" value="RNaseH_sf"/>
</dbReference>
<dbReference type="Pfam" id="PF10108">
    <property type="entry name" value="DNA_pol_B_exo2"/>
    <property type="match status" value="1"/>
</dbReference>
<evidence type="ECO:0000259" key="1">
    <source>
        <dbReference type="Pfam" id="PF10108"/>
    </source>
</evidence>
<dbReference type="Proteomes" id="UP001209317">
    <property type="component" value="Unassembled WGS sequence"/>
</dbReference>
<proteinExistence type="predicted"/>
<dbReference type="SUPFAM" id="SSF53098">
    <property type="entry name" value="Ribonuclease H-like"/>
    <property type="match status" value="1"/>
</dbReference>
<keyword evidence="3" id="KW-1185">Reference proteome</keyword>
<evidence type="ECO:0000313" key="2">
    <source>
        <dbReference type="EMBL" id="MCU7693524.1"/>
    </source>
</evidence>
<dbReference type="InterPro" id="IPR012337">
    <property type="entry name" value="RNaseH-like_sf"/>
</dbReference>
<organism evidence="2 3">
    <name type="scientific">Haoranjiania flava</name>
    <dbReference type="NCBI Taxonomy" id="1856322"/>
    <lineage>
        <taxon>Bacteria</taxon>
        <taxon>Pseudomonadati</taxon>
        <taxon>Bacteroidota</taxon>
        <taxon>Chitinophagia</taxon>
        <taxon>Chitinophagales</taxon>
        <taxon>Chitinophagaceae</taxon>
        <taxon>Haoranjiania</taxon>
    </lineage>
</organism>
<sequence>MNELLYNISQYLFIDIETIPQSKCFSDMNEKWKSLFIEKNAKIISDDEDINLFYNERAGILAEFGKIICITVGYIYPGDDGKIMLKIKNISGHDEKEILLDFIATVHRFEKKFFDFYFVGHNIKEFDIPYICRRILANGLTLPAFLPSYATRPWETKTIDTLHWWRFGDYKSYISLDLLANVLDVPTSKTDIKGSDVRNVYYEQNDLERIVCYCGRDVAVVANLVMRFHNLPLIEEENLVIV</sequence>
<dbReference type="EMBL" id="JAOTPL010000003">
    <property type="protein sequence ID" value="MCU7693524.1"/>
    <property type="molecule type" value="Genomic_DNA"/>
</dbReference>